<evidence type="ECO:0000313" key="2">
    <source>
        <dbReference type="Proteomes" id="UP001154420"/>
    </source>
</evidence>
<proteinExistence type="predicted"/>
<sequence>MIALAEYNRNPYSITDWNITFSQLYEKFYKNKYELSGKTYSQSSMTCTKSAYSYCSTLYNLTYPKYVAL</sequence>
<evidence type="ECO:0000313" key="1">
    <source>
        <dbReference type="EMBL" id="NBJ92326.1"/>
    </source>
</evidence>
<protein>
    <submittedName>
        <fullName evidence="1">Uncharacterized protein</fullName>
    </submittedName>
</protein>
<dbReference type="EMBL" id="QZDT01000007">
    <property type="protein sequence ID" value="NBJ92326.1"/>
    <property type="molecule type" value="Genomic_DNA"/>
</dbReference>
<reference evidence="1" key="1">
    <citation type="submission" date="2018-09" db="EMBL/GenBank/DDBJ databases">
        <title>Murine metabolic-syndrome-specific gut microbial biobank.</title>
        <authorList>
            <person name="Liu C."/>
        </authorList>
    </citation>
    <scope>NUCLEOTIDE SEQUENCE</scope>
    <source>
        <strain evidence="1">D42-62</strain>
    </source>
</reference>
<dbReference type="OrthoDB" id="9801717at2"/>
<accession>A0A9X5BE59</accession>
<comment type="caution">
    <text evidence="1">The sequence shown here is derived from an EMBL/GenBank/DDBJ whole genome shotgun (WGS) entry which is preliminary data.</text>
</comment>
<name>A0A9X5BE59_9FIRM</name>
<dbReference type="RefSeq" id="WP_160559424.1">
    <property type="nucleotide sequence ID" value="NZ_QZDT01000007.1"/>
</dbReference>
<organism evidence="1 2">
    <name type="scientific">Parablautia muri</name>
    <dbReference type="NCBI Taxonomy" id="2320879"/>
    <lineage>
        <taxon>Bacteria</taxon>
        <taxon>Bacillati</taxon>
        <taxon>Bacillota</taxon>
        <taxon>Clostridia</taxon>
        <taxon>Lachnospirales</taxon>
        <taxon>Lachnospiraceae</taxon>
        <taxon>Parablautia</taxon>
    </lineage>
</organism>
<dbReference type="AlphaFoldDB" id="A0A9X5BE59"/>
<keyword evidence="2" id="KW-1185">Reference proteome</keyword>
<gene>
    <name evidence="1" type="ORF">D5281_06875</name>
</gene>
<dbReference type="Proteomes" id="UP001154420">
    <property type="component" value="Unassembled WGS sequence"/>
</dbReference>